<dbReference type="EMBL" id="MRCE01000016">
    <property type="protein sequence ID" value="OKH36419.1"/>
    <property type="molecule type" value="Genomic_DNA"/>
</dbReference>
<dbReference type="PANTHER" id="PTHR40446">
    <property type="entry name" value="N-ACETYLGLUCOSAMINE-1-PHOSPHODIESTER ALPHA-N-ACETYLGLUCOSAMINIDASE"/>
    <property type="match status" value="1"/>
</dbReference>
<evidence type="ECO:0000313" key="3">
    <source>
        <dbReference type="Proteomes" id="UP000185860"/>
    </source>
</evidence>
<dbReference type="AlphaFoldDB" id="A0A1U7IH29"/>
<dbReference type="InterPro" id="IPR018711">
    <property type="entry name" value="NAGPA"/>
</dbReference>
<name>A0A1U7IH29_9CYAN</name>
<dbReference type="PANTHER" id="PTHR40446:SF2">
    <property type="entry name" value="N-ACETYLGLUCOSAMINE-1-PHOSPHODIESTER ALPHA-N-ACETYLGLUCOSAMINIDASE"/>
    <property type="match status" value="1"/>
</dbReference>
<sequence length="653" mass="72328">MKALCKKLTFYCFSSIAIVTTPIWVSVNTWYPIFPLLAAEQESADTRKRGIENSVRVGEVANLSHIQTSFPQNPPLQLNTQNLKLKNPPTLPNTKFSQSSISGNQLSVNGRTFPFPWKQWQSSATNGLRIGVSDAGLIQAIGLELLSSSDPNKQPIQWFSPINNRAFILTSQATGQYRYLDITDLAKTYGWQLQTFGETLQITTPPAIIQAIRQGNQDWGERIVIDLDRSTPWQVTEDGKTLSIQIDAQANPEILERFQTTDSTLRVSNAGNQIVLQMSIPKNLRPRVWSLDNPNRMVIDLAPEVLQELDIVWTPGIRYKQQIVSLNNSRFPVVWLEINPRQPGVKLRPIWGNPQTLVGINPLVTVARESQVAAAINGGYFNRNTQLPLGAIRQDGNWISSPILNRGAIAWNDRGEFKIDRLTLQETLITANGQKLPVVNSNSGYTQPGIARYTTNWGTVYYPLTNNETLIVIQNNQVQNILPGGIVGQNPLPIPSNGYILVIRGNLNWQPEAYLPVGTTVSFQTQTIPSEFNRYPHIIGAGPVLLLNRRIILDATAEQFRDAFIKESAHRSVIATNRMGTILIATVGNRSGGLGPTLSEIAEIIQRLGAVDALNLDGGSSTSLYLGGQLINRSPRTAARIHNGLGVFWQSNE</sequence>
<evidence type="ECO:0000313" key="2">
    <source>
        <dbReference type="EMBL" id="OKH36419.1"/>
    </source>
</evidence>
<evidence type="ECO:0000259" key="1">
    <source>
        <dbReference type="Pfam" id="PF09992"/>
    </source>
</evidence>
<dbReference type="STRING" id="454136.NIES2119_17420"/>
<feature type="domain" description="Phosphodiester glycosidase" evidence="1">
    <location>
        <begin position="476"/>
        <end position="648"/>
    </location>
</feature>
<accession>A0A1U7IH29</accession>
<comment type="caution">
    <text evidence="2">The sequence shown here is derived from an EMBL/GenBank/DDBJ whole genome shotgun (WGS) entry which is preliminary data.</text>
</comment>
<proteinExistence type="predicted"/>
<gene>
    <name evidence="2" type="ORF">NIES2119_17420</name>
</gene>
<organism evidence="2 3">
    <name type="scientific">[Phormidium ambiguum] IAM M-71</name>
    <dbReference type="NCBI Taxonomy" id="454136"/>
    <lineage>
        <taxon>Bacteria</taxon>
        <taxon>Bacillati</taxon>
        <taxon>Cyanobacteriota</taxon>
        <taxon>Cyanophyceae</taxon>
        <taxon>Oscillatoriophycideae</taxon>
        <taxon>Aerosakkonematales</taxon>
        <taxon>Aerosakkonemataceae</taxon>
        <taxon>Floridanema</taxon>
    </lineage>
</organism>
<dbReference type="Pfam" id="PF09992">
    <property type="entry name" value="NAGPA"/>
    <property type="match status" value="1"/>
</dbReference>
<reference evidence="2 3" key="1">
    <citation type="submission" date="2016-11" db="EMBL/GenBank/DDBJ databases">
        <title>Draft Genome Sequences of Nine Cyanobacterial Strains from Diverse Habitats.</title>
        <authorList>
            <person name="Zhu T."/>
            <person name="Hou S."/>
            <person name="Lu X."/>
            <person name="Hess W.R."/>
        </authorList>
    </citation>
    <scope>NUCLEOTIDE SEQUENCE [LARGE SCALE GENOMIC DNA]</scope>
    <source>
        <strain evidence="2 3">IAM M-71</strain>
    </source>
</reference>
<dbReference type="Proteomes" id="UP000185860">
    <property type="component" value="Unassembled WGS sequence"/>
</dbReference>
<protein>
    <recommendedName>
        <fullName evidence="1">Phosphodiester glycosidase domain-containing protein</fullName>
    </recommendedName>
</protein>